<gene>
    <name evidence="1" type="ORF">GCM10023149_48450</name>
</gene>
<protein>
    <recommendedName>
        <fullName evidence="3">Phage tail protein</fullName>
    </recommendedName>
</protein>
<sequence>MAKSLKGYKSFKLGAIANDGGMGTVLTALGTTVKGSVNAVTSEGTTQDFFIEEQSQAYESTVTEEPQLSGVVEIYDVDPDTIVKVIPGTVTSVGSGANKKKVFTPTSPFVPLELSGELESKNGTILSVVRMQLVSVLNLQFQDAELGKITINWKALAPNKPATSAYQLSVPDPA</sequence>
<name>A0ABP8HF07_9SPHI</name>
<dbReference type="Proteomes" id="UP001500582">
    <property type="component" value="Unassembled WGS sequence"/>
</dbReference>
<dbReference type="RefSeq" id="WP_345213794.1">
    <property type="nucleotide sequence ID" value="NZ_BAABFT010000021.1"/>
</dbReference>
<comment type="caution">
    <text evidence="1">The sequence shown here is derived from an EMBL/GenBank/DDBJ whole genome shotgun (WGS) entry which is preliminary data.</text>
</comment>
<organism evidence="1 2">
    <name type="scientific">Mucilaginibacter gynuensis</name>
    <dbReference type="NCBI Taxonomy" id="1302236"/>
    <lineage>
        <taxon>Bacteria</taxon>
        <taxon>Pseudomonadati</taxon>
        <taxon>Bacteroidota</taxon>
        <taxon>Sphingobacteriia</taxon>
        <taxon>Sphingobacteriales</taxon>
        <taxon>Sphingobacteriaceae</taxon>
        <taxon>Mucilaginibacter</taxon>
    </lineage>
</organism>
<dbReference type="EMBL" id="BAABFT010000021">
    <property type="protein sequence ID" value="GAA4338466.1"/>
    <property type="molecule type" value="Genomic_DNA"/>
</dbReference>
<proteinExistence type="predicted"/>
<accession>A0ABP8HF07</accession>
<evidence type="ECO:0000313" key="2">
    <source>
        <dbReference type="Proteomes" id="UP001500582"/>
    </source>
</evidence>
<keyword evidence="2" id="KW-1185">Reference proteome</keyword>
<evidence type="ECO:0000313" key="1">
    <source>
        <dbReference type="EMBL" id="GAA4338466.1"/>
    </source>
</evidence>
<reference evidence="2" key="1">
    <citation type="journal article" date="2019" name="Int. J. Syst. Evol. Microbiol.">
        <title>The Global Catalogue of Microorganisms (GCM) 10K type strain sequencing project: providing services to taxonomists for standard genome sequencing and annotation.</title>
        <authorList>
            <consortium name="The Broad Institute Genomics Platform"/>
            <consortium name="The Broad Institute Genome Sequencing Center for Infectious Disease"/>
            <person name="Wu L."/>
            <person name="Ma J."/>
        </authorList>
    </citation>
    <scope>NUCLEOTIDE SEQUENCE [LARGE SCALE GENOMIC DNA]</scope>
    <source>
        <strain evidence="2">JCM 17705</strain>
    </source>
</reference>
<evidence type="ECO:0008006" key="3">
    <source>
        <dbReference type="Google" id="ProtNLM"/>
    </source>
</evidence>